<evidence type="ECO:0008006" key="3">
    <source>
        <dbReference type="Google" id="ProtNLM"/>
    </source>
</evidence>
<organism evidence="1 2">
    <name type="scientific">Aminivibrio pyruvatiphilus</name>
    <dbReference type="NCBI Taxonomy" id="1005740"/>
    <lineage>
        <taxon>Bacteria</taxon>
        <taxon>Thermotogati</taxon>
        <taxon>Synergistota</taxon>
        <taxon>Synergistia</taxon>
        <taxon>Synergistales</taxon>
        <taxon>Aminobacteriaceae</taxon>
        <taxon>Aminivibrio</taxon>
    </lineage>
</organism>
<dbReference type="EMBL" id="SORI01000024">
    <property type="protein sequence ID" value="TDY55385.1"/>
    <property type="molecule type" value="Genomic_DNA"/>
</dbReference>
<dbReference type="Proteomes" id="UP000295066">
    <property type="component" value="Unassembled WGS sequence"/>
</dbReference>
<gene>
    <name evidence="1" type="ORF">C8D99_12426</name>
</gene>
<accession>A0A4R8M195</accession>
<evidence type="ECO:0000313" key="2">
    <source>
        <dbReference type="Proteomes" id="UP000295066"/>
    </source>
</evidence>
<reference evidence="1 2" key="1">
    <citation type="submission" date="2019-03" db="EMBL/GenBank/DDBJ databases">
        <title>Genomic Encyclopedia of Type Strains, Phase IV (KMG-IV): sequencing the most valuable type-strain genomes for metagenomic binning, comparative biology and taxonomic classification.</title>
        <authorList>
            <person name="Goeker M."/>
        </authorList>
    </citation>
    <scope>NUCLEOTIDE SEQUENCE [LARGE SCALE GENOMIC DNA]</scope>
    <source>
        <strain evidence="1 2">DSM 25964</strain>
    </source>
</reference>
<dbReference type="AlphaFoldDB" id="A0A4R8M195"/>
<keyword evidence="2" id="KW-1185">Reference proteome</keyword>
<name>A0A4R8M195_9BACT</name>
<sequence length="120" mass="13454">MTSPGRKDIAPDMGRMLLVLPRDSIVLFSWTVSEYDGLGFVTTENGKRGGEKESCRENSDGNGAQGVVSLFFPSEKRQDVLELINALKSEGMSLELLREEEPCSFDWAKTEDYPEEFDLI</sequence>
<proteinExistence type="predicted"/>
<evidence type="ECO:0000313" key="1">
    <source>
        <dbReference type="EMBL" id="TDY55385.1"/>
    </source>
</evidence>
<dbReference type="OrthoDB" id="6324at2"/>
<protein>
    <recommendedName>
        <fullName evidence="3">DUF4911 domain-containing protein</fullName>
    </recommendedName>
</protein>
<comment type="caution">
    <text evidence="1">The sequence shown here is derived from an EMBL/GenBank/DDBJ whole genome shotgun (WGS) entry which is preliminary data.</text>
</comment>